<dbReference type="Proteomes" id="UP001163046">
    <property type="component" value="Unassembled WGS sequence"/>
</dbReference>
<protein>
    <recommendedName>
        <fullName evidence="5">CRC domain-containing protein</fullName>
    </recommendedName>
</protein>
<reference evidence="6" key="1">
    <citation type="submission" date="2023-01" db="EMBL/GenBank/DDBJ databases">
        <title>Genome assembly of the deep-sea coral Lophelia pertusa.</title>
        <authorList>
            <person name="Herrera S."/>
            <person name="Cordes E."/>
        </authorList>
    </citation>
    <scope>NUCLEOTIDE SEQUENCE</scope>
    <source>
        <strain evidence="6">USNM1676648</strain>
        <tissue evidence="6">Polyp</tissue>
    </source>
</reference>
<sequence length="92" mass="10375">MRPEWFPIMTPLQPAPDAVLHLVKCGCSRERCSTNRCQCRKAGLPCTDLCSCMDNEEDEPCNNAIEEEEEMGSESSDEEEEVDVDDDDEDDS</sequence>
<dbReference type="InterPro" id="IPR033467">
    <property type="entry name" value="Tesmin/TSO1-like_CXC"/>
</dbReference>
<evidence type="ECO:0000259" key="5">
    <source>
        <dbReference type="PROSITE" id="PS51634"/>
    </source>
</evidence>
<evidence type="ECO:0000256" key="3">
    <source>
        <dbReference type="ARBA" id="ARBA00023242"/>
    </source>
</evidence>
<evidence type="ECO:0000313" key="6">
    <source>
        <dbReference type="EMBL" id="KAJ7383833.1"/>
    </source>
</evidence>
<evidence type="ECO:0000313" key="7">
    <source>
        <dbReference type="Proteomes" id="UP001163046"/>
    </source>
</evidence>
<organism evidence="6 7">
    <name type="scientific">Desmophyllum pertusum</name>
    <dbReference type="NCBI Taxonomy" id="174260"/>
    <lineage>
        <taxon>Eukaryota</taxon>
        <taxon>Metazoa</taxon>
        <taxon>Cnidaria</taxon>
        <taxon>Anthozoa</taxon>
        <taxon>Hexacorallia</taxon>
        <taxon>Scleractinia</taxon>
        <taxon>Caryophylliina</taxon>
        <taxon>Caryophylliidae</taxon>
        <taxon>Desmophyllum</taxon>
    </lineage>
</organism>
<dbReference type="GO" id="GO:0005634">
    <property type="term" value="C:nucleus"/>
    <property type="evidence" value="ECO:0007669"/>
    <property type="project" value="UniProtKB-SubCell"/>
</dbReference>
<evidence type="ECO:0000256" key="1">
    <source>
        <dbReference type="ARBA" id="ARBA00004123"/>
    </source>
</evidence>
<gene>
    <name evidence="6" type="ORF">OS493_025705</name>
</gene>
<dbReference type="PROSITE" id="PS51634">
    <property type="entry name" value="CRC"/>
    <property type="match status" value="1"/>
</dbReference>
<keyword evidence="7" id="KW-1185">Reference proteome</keyword>
<feature type="region of interest" description="Disordered" evidence="4">
    <location>
        <begin position="61"/>
        <end position="92"/>
    </location>
</feature>
<evidence type="ECO:0000256" key="4">
    <source>
        <dbReference type="SAM" id="MobiDB-lite"/>
    </source>
</evidence>
<feature type="domain" description="CRC" evidence="5">
    <location>
        <begin position="1"/>
        <end position="66"/>
    </location>
</feature>
<comment type="caution">
    <text evidence="6">The sequence shown here is derived from an EMBL/GenBank/DDBJ whole genome shotgun (WGS) entry which is preliminary data.</text>
</comment>
<comment type="similarity">
    <text evidence="2">Belongs to the lin-54 family.</text>
</comment>
<accession>A0A9X0D305</accession>
<dbReference type="SMART" id="SM01114">
    <property type="entry name" value="CXC"/>
    <property type="match status" value="1"/>
</dbReference>
<comment type="subcellular location">
    <subcellularLocation>
        <location evidence="1">Nucleus</location>
    </subcellularLocation>
</comment>
<name>A0A9X0D305_9CNID</name>
<dbReference type="OrthoDB" id="5977580at2759"/>
<evidence type="ECO:0000256" key="2">
    <source>
        <dbReference type="ARBA" id="ARBA00007267"/>
    </source>
</evidence>
<dbReference type="EMBL" id="MU825894">
    <property type="protein sequence ID" value="KAJ7383833.1"/>
    <property type="molecule type" value="Genomic_DNA"/>
</dbReference>
<proteinExistence type="inferred from homology"/>
<dbReference type="InterPro" id="IPR005172">
    <property type="entry name" value="CRC"/>
</dbReference>
<keyword evidence="3" id="KW-0539">Nucleus</keyword>
<dbReference type="AlphaFoldDB" id="A0A9X0D305"/>